<dbReference type="AlphaFoldDB" id="A0AA43TUA4"/>
<dbReference type="InterPro" id="IPR052895">
    <property type="entry name" value="HetReg/Transcr_Mod"/>
</dbReference>
<keyword evidence="2" id="KW-1185">Reference proteome</keyword>
<reference evidence="1" key="1">
    <citation type="journal article" date="2023" name="Genome Biol. Evol.">
        <title>First Whole Genome Sequence and Flow Cytometry Genome Size Data for the Lichen-Forming Fungus Ramalina farinacea (Ascomycota).</title>
        <authorList>
            <person name="Llewellyn T."/>
            <person name="Mian S."/>
            <person name="Hill R."/>
            <person name="Leitch I.J."/>
            <person name="Gaya E."/>
        </authorList>
    </citation>
    <scope>NUCLEOTIDE SEQUENCE</scope>
    <source>
        <strain evidence="1">LIQ254RAFAR</strain>
    </source>
</reference>
<sequence>MEIPGLTTALILATLRDTRQKGQVIPMSRALITCEWFRVADPRDKLYSIIGFASSSFLVRPDYLTSVEEIYTELGHQLVVHERNLRSLHGAGIGWNQALAELPSWVPDWTTTHAAISMGNVAGECYSRASLDTAHTLGIDGKRTLRVSGHAVCMIKALFPAPTLGFSKTEPLIASHADLGATTKLITTLREFLYEGCIEKDLSDHLIDTSIALTLVAHSWNDEAEADTIKSFRCWDELNREFVNDGGLAQLINYAMLAEKSSHAADEVKLQKRGDFLRYARLLGYFTKNRIAFGTSKHWLLGLGPPKAQVGDVVAVLHGAPTPHLLRPSKAMEVPNGTIQTWRLVGDCYVHGIMNGEGMDLAPEQTFTLV</sequence>
<dbReference type="Pfam" id="PF26639">
    <property type="entry name" value="Het-6_barrel"/>
    <property type="match status" value="1"/>
</dbReference>
<organism evidence="1 2">
    <name type="scientific">Ramalina farinacea</name>
    <dbReference type="NCBI Taxonomy" id="258253"/>
    <lineage>
        <taxon>Eukaryota</taxon>
        <taxon>Fungi</taxon>
        <taxon>Dikarya</taxon>
        <taxon>Ascomycota</taxon>
        <taxon>Pezizomycotina</taxon>
        <taxon>Lecanoromycetes</taxon>
        <taxon>OSLEUM clade</taxon>
        <taxon>Lecanoromycetidae</taxon>
        <taxon>Lecanorales</taxon>
        <taxon>Lecanorineae</taxon>
        <taxon>Ramalinaceae</taxon>
        <taxon>Ramalina</taxon>
    </lineage>
</organism>
<gene>
    <name evidence="1" type="ORF">OHK93_007343</name>
</gene>
<accession>A0AA43TUA4</accession>
<evidence type="ECO:0000313" key="1">
    <source>
        <dbReference type="EMBL" id="MDI1488069.1"/>
    </source>
</evidence>
<dbReference type="PANTHER" id="PTHR24148:SF64">
    <property type="entry name" value="HETEROKARYON INCOMPATIBILITY DOMAIN-CONTAINING PROTEIN"/>
    <property type="match status" value="1"/>
</dbReference>
<name>A0AA43TUA4_9LECA</name>
<proteinExistence type="predicted"/>
<evidence type="ECO:0000313" key="2">
    <source>
        <dbReference type="Proteomes" id="UP001161017"/>
    </source>
</evidence>
<dbReference type="PANTHER" id="PTHR24148">
    <property type="entry name" value="ANKYRIN REPEAT DOMAIN-CONTAINING PROTEIN 39 HOMOLOG-RELATED"/>
    <property type="match status" value="1"/>
</dbReference>
<comment type="caution">
    <text evidence="1">The sequence shown here is derived from an EMBL/GenBank/DDBJ whole genome shotgun (WGS) entry which is preliminary data.</text>
</comment>
<protein>
    <submittedName>
        <fullName evidence="1">Uncharacterized protein</fullName>
    </submittedName>
</protein>
<dbReference type="Proteomes" id="UP001161017">
    <property type="component" value="Unassembled WGS sequence"/>
</dbReference>
<dbReference type="EMBL" id="JAPUFD010000006">
    <property type="protein sequence ID" value="MDI1488069.1"/>
    <property type="molecule type" value="Genomic_DNA"/>
</dbReference>